<feature type="domain" description="GFO/IDH/MocA-like oxidoreductase" evidence="4">
    <location>
        <begin position="133"/>
        <end position="241"/>
    </location>
</feature>
<evidence type="ECO:0000313" key="6">
    <source>
        <dbReference type="Proteomes" id="UP001230220"/>
    </source>
</evidence>
<dbReference type="Pfam" id="PF22725">
    <property type="entry name" value="GFO_IDH_MocA_C3"/>
    <property type="match status" value="1"/>
</dbReference>
<proteinExistence type="inferred from homology"/>
<dbReference type="RefSeq" id="WP_307408240.1">
    <property type="nucleotide sequence ID" value="NZ_JAUSUR010000003.1"/>
</dbReference>
<name>A0ABU0E3L3_9FIRM</name>
<organism evidence="5 6">
    <name type="scientific">Breznakia pachnodae</name>
    <dbReference type="NCBI Taxonomy" id="265178"/>
    <lineage>
        <taxon>Bacteria</taxon>
        <taxon>Bacillati</taxon>
        <taxon>Bacillota</taxon>
        <taxon>Erysipelotrichia</taxon>
        <taxon>Erysipelotrichales</taxon>
        <taxon>Erysipelotrichaceae</taxon>
        <taxon>Breznakia</taxon>
    </lineage>
</organism>
<dbReference type="InterPro" id="IPR000683">
    <property type="entry name" value="Gfo/Idh/MocA-like_OxRdtase_N"/>
</dbReference>
<dbReference type="Gene3D" id="3.40.50.720">
    <property type="entry name" value="NAD(P)-binding Rossmann-like Domain"/>
    <property type="match status" value="1"/>
</dbReference>
<accession>A0ABU0E3L3</accession>
<comment type="similarity">
    <text evidence="1">Belongs to the Gfo/Idh/MocA family.</text>
</comment>
<evidence type="ECO:0000256" key="1">
    <source>
        <dbReference type="ARBA" id="ARBA00010928"/>
    </source>
</evidence>
<comment type="caution">
    <text evidence="5">The sequence shown here is derived from an EMBL/GenBank/DDBJ whole genome shotgun (WGS) entry which is preliminary data.</text>
</comment>
<dbReference type="Gene3D" id="3.30.360.10">
    <property type="entry name" value="Dihydrodipicolinate Reductase, domain 2"/>
    <property type="match status" value="1"/>
</dbReference>
<dbReference type="SUPFAM" id="SSF55347">
    <property type="entry name" value="Glyceraldehyde-3-phosphate dehydrogenase-like, C-terminal domain"/>
    <property type="match status" value="1"/>
</dbReference>
<evidence type="ECO:0000256" key="2">
    <source>
        <dbReference type="ARBA" id="ARBA00023002"/>
    </source>
</evidence>
<protein>
    <submittedName>
        <fullName evidence="5">Dehydrogenase</fullName>
    </submittedName>
</protein>
<dbReference type="EMBL" id="JAUSUR010000003">
    <property type="protein sequence ID" value="MDQ0361483.1"/>
    <property type="molecule type" value="Genomic_DNA"/>
</dbReference>
<dbReference type="Pfam" id="PF01408">
    <property type="entry name" value="GFO_IDH_MocA"/>
    <property type="match status" value="1"/>
</dbReference>
<dbReference type="Proteomes" id="UP001230220">
    <property type="component" value="Unassembled WGS sequence"/>
</dbReference>
<keyword evidence="2" id="KW-0560">Oxidoreductase</keyword>
<dbReference type="InterPro" id="IPR050984">
    <property type="entry name" value="Gfo/Idh/MocA_domain"/>
</dbReference>
<evidence type="ECO:0000259" key="4">
    <source>
        <dbReference type="Pfam" id="PF22725"/>
    </source>
</evidence>
<dbReference type="SUPFAM" id="SSF51735">
    <property type="entry name" value="NAD(P)-binding Rossmann-fold domains"/>
    <property type="match status" value="1"/>
</dbReference>
<dbReference type="InterPro" id="IPR036291">
    <property type="entry name" value="NAD(P)-bd_dom_sf"/>
</dbReference>
<dbReference type="PANTHER" id="PTHR22604:SF105">
    <property type="entry name" value="TRANS-1,2-DIHYDROBENZENE-1,2-DIOL DEHYDROGENASE"/>
    <property type="match status" value="1"/>
</dbReference>
<feature type="domain" description="Gfo/Idh/MocA-like oxidoreductase N-terminal" evidence="3">
    <location>
        <begin position="1"/>
        <end position="117"/>
    </location>
</feature>
<evidence type="ECO:0000313" key="5">
    <source>
        <dbReference type="EMBL" id="MDQ0361483.1"/>
    </source>
</evidence>
<gene>
    <name evidence="5" type="ORF">J2S15_002230</name>
</gene>
<sequence length="314" mass="35786">MNIVIIGCGYIANRVAEGIQYSEAELYGVASRRKEKALVFAEKYKIKCFSLEECMNDENVDLAYIATPNPTHYELTKLALINRKHVICEKPFVSSTKEVHDLFCIAKENNCFLMEAHKTCFTTLNKLIKNRVKELGKIKEIRASFITPPNPNMKDWNVDEFMGGSFYDLGVYALCFVNLYADTPIMKSTFEIEMYKNNKCDSECKCDVLYNNGISAHLVSSWHGKDKNFGVGLIIGENGFIEIQNYWKSTKAKISINGKDEVVSVEQKSDFTGEINHAYQCIKNGLIESPIMSEFFISQIIDVLEAMKKYRSKI</sequence>
<dbReference type="InterPro" id="IPR055170">
    <property type="entry name" value="GFO_IDH_MocA-like_dom"/>
</dbReference>
<keyword evidence="6" id="KW-1185">Reference proteome</keyword>
<evidence type="ECO:0000259" key="3">
    <source>
        <dbReference type="Pfam" id="PF01408"/>
    </source>
</evidence>
<dbReference type="PANTHER" id="PTHR22604">
    <property type="entry name" value="OXIDOREDUCTASES"/>
    <property type="match status" value="1"/>
</dbReference>
<reference evidence="5 6" key="1">
    <citation type="submission" date="2023-07" db="EMBL/GenBank/DDBJ databases">
        <title>Genomic Encyclopedia of Type Strains, Phase IV (KMG-IV): sequencing the most valuable type-strain genomes for metagenomic binning, comparative biology and taxonomic classification.</title>
        <authorList>
            <person name="Goeker M."/>
        </authorList>
    </citation>
    <scope>NUCLEOTIDE SEQUENCE [LARGE SCALE GENOMIC DNA]</scope>
    <source>
        <strain evidence="5 6">DSM 16784</strain>
    </source>
</reference>